<keyword evidence="1" id="KW-1133">Transmembrane helix</keyword>
<organism evidence="2 3">
    <name type="scientific">Candidatus Sungbacteria bacterium RIFCSPLOWO2_12_FULL_41_11</name>
    <dbReference type="NCBI Taxonomy" id="1802286"/>
    <lineage>
        <taxon>Bacteria</taxon>
        <taxon>Candidatus Sungiibacteriota</taxon>
    </lineage>
</organism>
<name>A0A1G2LV47_9BACT</name>
<keyword evidence="1" id="KW-0472">Membrane</keyword>
<sequence length="297" mass="33848">MNNQGQNPNLLNTGDKNRYRKKEGEIRTMESDISKLLKEEKPSVLELVTKRRGEEMFSTATGAKNPLISWKIISITTASLVVFLIIGFFAYKYFLGPETRSGGEIKIEKKPVIYVSYDEETEIVLKNKNEFASKVNEVARESSRFGTLKKLDIKIANGEIKNVLFKDFLRILEAVPPIDLEFVVLPELQQFIYYSDTRATLASIFKVSDTARALADMLSWEPRIPAELNEFLLGASSEINIVFFEDKTHAGVPYRFAKMSFSEDLGFGYFVFPEKKYLVIASSEEAIRIIINRLLEP</sequence>
<evidence type="ECO:0000256" key="1">
    <source>
        <dbReference type="SAM" id="Phobius"/>
    </source>
</evidence>
<comment type="caution">
    <text evidence="2">The sequence shown here is derived from an EMBL/GenBank/DDBJ whole genome shotgun (WGS) entry which is preliminary data.</text>
</comment>
<accession>A0A1G2LV47</accession>
<protein>
    <submittedName>
        <fullName evidence="2">Uncharacterized protein</fullName>
    </submittedName>
</protein>
<feature type="transmembrane region" description="Helical" evidence="1">
    <location>
        <begin position="68"/>
        <end position="91"/>
    </location>
</feature>
<dbReference type="EMBL" id="MHQY01000003">
    <property type="protein sequence ID" value="OHA14769.1"/>
    <property type="molecule type" value="Genomic_DNA"/>
</dbReference>
<gene>
    <name evidence="2" type="ORF">A3G49_03520</name>
</gene>
<proteinExistence type="predicted"/>
<keyword evidence="1" id="KW-0812">Transmembrane</keyword>
<dbReference type="AlphaFoldDB" id="A0A1G2LV47"/>
<evidence type="ECO:0000313" key="2">
    <source>
        <dbReference type="EMBL" id="OHA14769.1"/>
    </source>
</evidence>
<reference evidence="2 3" key="1">
    <citation type="journal article" date="2016" name="Nat. Commun.">
        <title>Thousands of microbial genomes shed light on interconnected biogeochemical processes in an aquifer system.</title>
        <authorList>
            <person name="Anantharaman K."/>
            <person name="Brown C.T."/>
            <person name="Hug L.A."/>
            <person name="Sharon I."/>
            <person name="Castelle C.J."/>
            <person name="Probst A.J."/>
            <person name="Thomas B.C."/>
            <person name="Singh A."/>
            <person name="Wilkins M.J."/>
            <person name="Karaoz U."/>
            <person name="Brodie E.L."/>
            <person name="Williams K.H."/>
            <person name="Hubbard S.S."/>
            <person name="Banfield J.F."/>
        </authorList>
    </citation>
    <scope>NUCLEOTIDE SEQUENCE [LARGE SCALE GENOMIC DNA]</scope>
</reference>
<dbReference type="Proteomes" id="UP000177171">
    <property type="component" value="Unassembled WGS sequence"/>
</dbReference>
<evidence type="ECO:0000313" key="3">
    <source>
        <dbReference type="Proteomes" id="UP000177171"/>
    </source>
</evidence>